<sequence length="9" mass="1190">MSFYCWKLI</sequence>
<name>A0A2P2R594_RHIMU</name>
<protein>
    <submittedName>
        <fullName evidence="1">Uncharacterized protein</fullName>
    </submittedName>
</protein>
<accession>A0A2P2R594</accession>
<reference evidence="1" key="1">
    <citation type="submission" date="2018-02" db="EMBL/GenBank/DDBJ databases">
        <title>Rhizophora mucronata_Transcriptome.</title>
        <authorList>
            <person name="Meera S.P."/>
            <person name="Sreeshan A."/>
            <person name="Augustine A."/>
        </authorList>
    </citation>
    <scope>NUCLEOTIDE SEQUENCE</scope>
    <source>
        <tissue evidence="1">Leaf</tissue>
    </source>
</reference>
<dbReference type="EMBL" id="GGEC01093876">
    <property type="protein sequence ID" value="MBX74360.1"/>
    <property type="molecule type" value="Transcribed_RNA"/>
</dbReference>
<proteinExistence type="predicted"/>
<organism evidence="1">
    <name type="scientific">Rhizophora mucronata</name>
    <name type="common">Asiatic mangrove</name>
    <dbReference type="NCBI Taxonomy" id="61149"/>
    <lineage>
        <taxon>Eukaryota</taxon>
        <taxon>Viridiplantae</taxon>
        <taxon>Streptophyta</taxon>
        <taxon>Embryophyta</taxon>
        <taxon>Tracheophyta</taxon>
        <taxon>Spermatophyta</taxon>
        <taxon>Magnoliopsida</taxon>
        <taxon>eudicotyledons</taxon>
        <taxon>Gunneridae</taxon>
        <taxon>Pentapetalae</taxon>
        <taxon>rosids</taxon>
        <taxon>fabids</taxon>
        <taxon>Malpighiales</taxon>
        <taxon>Rhizophoraceae</taxon>
        <taxon>Rhizophora</taxon>
    </lineage>
</organism>
<evidence type="ECO:0000313" key="1">
    <source>
        <dbReference type="EMBL" id="MBX74360.1"/>
    </source>
</evidence>